<evidence type="ECO:0000259" key="2">
    <source>
        <dbReference type="Pfam" id="PF15862"/>
    </source>
</evidence>
<feature type="region of interest" description="Disordered" evidence="1">
    <location>
        <begin position="263"/>
        <end position="431"/>
    </location>
</feature>
<feature type="region of interest" description="Disordered" evidence="1">
    <location>
        <begin position="617"/>
        <end position="659"/>
    </location>
</feature>
<feature type="compositionally biased region" description="Basic and acidic residues" evidence="1">
    <location>
        <begin position="630"/>
        <end position="640"/>
    </location>
</feature>
<feature type="region of interest" description="Disordered" evidence="1">
    <location>
        <begin position="136"/>
        <end position="179"/>
    </location>
</feature>
<dbReference type="Pfam" id="PF15862">
    <property type="entry name" value="Coilin_N"/>
    <property type="match status" value="1"/>
</dbReference>
<evidence type="ECO:0000259" key="3">
    <source>
        <dbReference type="Pfam" id="PF23086"/>
    </source>
</evidence>
<feature type="compositionally biased region" description="Polar residues" evidence="1">
    <location>
        <begin position="335"/>
        <end position="352"/>
    </location>
</feature>
<protein>
    <recommendedName>
        <fullName evidence="6">Coilin</fullName>
    </recommendedName>
</protein>
<evidence type="ECO:0000256" key="1">
    <source>
        <dbReference type="SAM" id="MobiDB-lite"/>
    </source>
</evidence>
<dbReference type="PANTHER" id="PTHR15197:SF0">
    <property type="entry name" value="COILIN"/>
    <property type="match status" value="1"/>
</dbReference>
<dbReference type="InterPro" id="IPR056398">
    <property type="entry name" value="Tudor_Coilin"/>
</dbReference>
<name>A0A8T0V110_PANVG</name>
<feature type="compositionally biased region" description="Low complexity" evidence="1">
    <location>
        <begin position="420"/>
        <end position="431"/>
    </location>
</feature>
<sequence length="708" mass="79328">MARPPPDAPAPVRLRLVFENRRLLRRTERDEGLRRCWLLLRPELATVADLASHVAARFRLRRFCSSGIILSMDGFALPPFESTCIFRDNDIIRVKPKSCKKLVGHNDVHSIQDPEVVEKRALPVDDQILAIQYQKDDSKYQEEEEHGDRQPEENATVSHSTENNGTSSKRKSLDDVARVPEIKRKKLKVTNSGKHIDETKKTLQPETTALVEVEQQKTERCPCSLNVHQCQDQSGSKKLMSSSIDIETKKTLQPETGSLVEVEQQKTERNNQTEMKYETKVADCNAQGDTKNSGSRSARRKKIKRQIRQKAKLQTEKGLADKNVHEDSPIAADCPSSSNLDALPGPSSNRNGSHAPFSSHKTDEEESDTSEDEIIPVVVRPGHIRFEPAGGQPDKSPAKEMQGTFEWSRTMSKKKGQKWGMNGSNKKNGNSMEANYHFMDSKITENGFCAVSNQKDDESNNIDTSSVKVIEEKFNGEPLDFERLYPLTRLPKEGDLIAYRLVELSSSLCPELSSYRVGKVLIYDPISLRIILLPVPEYPIVTEENKPEDESDMFVDLSPYKEDGSLEVEYSSLLDVRLLKGVESVPGAVRTPSAETCKEGGSMAGKTVTLDNNEGHIDCQKPGTVPNNSKDQEATLEKTKNTVWEENAEPSNDKTDVQENGWATWKRNPSTSAWSYRALRSSALGPTMAMLRGKNNQRGKPPNRKNGK</sequence>
<dbReference type="GO" id="GO:0030619">
    <property type="term" value="F:U1 snRNA binding"/>
    <property type="evidence" value="ECO:0007669"/>
    <property type="project" value="TreeGrafter"/>
</dbReference>
<dbReference type="GO" id="GO:0030620">
    <property type="term" value="F:U2 snRNA binding"/>
    <property type="evidence" value="ECO:0007669"/>
    <property type="project" value="TreeGrafter"/>
</dbReference>
<feature type="compositionally biased region" description="Basic residues" evidence="1">
    <location>
        <begin position="695"/>
        <end position="708"/>
    </location>
</feature>
<feature type="compositionally biased region" description="Basic and acidic residues" evidence="1">
    <location>
        <begin position="313"/>
        <end position="328"/>
    </location>
</feature>
<feature type="domain" description="Coilin tudor" evidence="3">
    <location>
        <begin position="478"/>
        <end position="580"/>
    </location>
</feature>
<dbReference type="GO" id="GO:0015030">
    <property type="term" value="C:Cajal body"/>
    <property type="evidence" value="ECO:0007669"/>
    <property type="project" value="TreeGrafter"/>
</dbReference>
<dbReference type="GO" id="GO:0000387">
    <property type="term" value="P:spliceosomal snRNP assembly"/>
    <property type="evidence" value="ECO:0007669"/>
    <property type="project" value="TreeGrafter"/>
</dbReference>
<dbReference type="InterPro" id="IPR024822">
    <property type="entry name" value="Coilin"/>
</dbReference>
<dbReference type="Proteomes" id="UP000823388">
    <property type="component" value="Chromosome 3K"/>
</dbReference>
<dbReference type="InterPro" id="IPR031722">
    <property type="entry name" value="Coilin_N"/>
</dbReference>
<feature type="compositionally biased region" description="Basic residues" evidence="1">
    <location>
        <begin position="297"/>
        <end position="311"/>
    </location>
</feature>
<feature type="compositionally biased region" description="Basic and acidic residues" evidence="1">
    <location>
        <begin position="136"/>
        <end position="152"/>
    </location>
</feature>
<feature type="compositionally biased region" description="Acidic residues" evidence="1">
    <location>
        <begin position="364"/>
        <end position="374"/>
    </location>
</feature>
<feature type="region of interest" description="Disordered" evidence="1">
    <location>
        <begin position="684"/>
        <end position="708"/>
    </location>
</feature>
<feature type="domain" description="Coilin N-terminal" evidence="2">
    <location>
        <begin position="12"/>
        <end position="171"/>
    </location>
</feature>
<proteinExistence type="predicted"/>
<accession>A0A8T0V110</accession>
<feature type="compositionally biased region" description="Basic and acidic residues" evidence="1">
    <location>
        <begin position="263"/>
        <end position="281"/>
    </location>
</feature>
<dbReference type="EMBL" id="CM029041">
    <property type="protein sequence ID" value="KAG2628810.1"/>
    <property type="molecule type" value="Genomic_DNA"/>
</dbReference>
<feature type="region of interest" description="Disordered" evidence="1">
    <location>
        <begin position="593"/>
        <end position="612"/>
    </location>
</feature>
<evidence type="ECO:0008006" key="6">
    <source>
        <dbReference type="Google" id="ProtNLM"/>
    </source>
</evidence>
<keyword evidence="5" id="KW-1185">Reference proteome</keyword>
<evidence type="ECO:0000313" key="4">
    <source>
        <dbReference type="EMBL" id="KAG2628810.1"/>
    </source>
</evidence>
<dbReference type="Pfam" id="PF23086">
    <property type="entry name" value="Tudor_Coilin"/>
    <property type="match status" value="1"/>
</dbReference>
<comment type="caution">
    <text evidence="4">The sequence shown here is derived from an EMBL/GenBank/DDBJ whole genome shotgun (WGS) entry which is preliminary data.</text>
</comment>
<dbReference type="PANTHER" id="PTHR15197">
    <property type="entry name" value="COILIN P80"/>
    <property type="match status" value="1"/>
</dbReference>
<evidence type="ECO:0000313" key="5">
    <source>
        <dbReference type="Proteomes" id="UP000823388"/>
    </source>
</evidence>
<gene>
    <name evidence="4" type="ORF">PVAP13_3KG415800</name>
</gene>
<organism evidence="4 5">
    <name type="scientific">Panicum virgatum</name>
    <name type="common">Blackwell switchgrass</name>
    <dbReference type="NCBI Taxonomy" id="38727"/>
    <lineage>
        <taxon>Eukaryota</taxon>
        <taxon>Viridiplantae</taxon>
        <taxon>Streptophyta</taxon>
        <taxon>Embryophyta</taxon>
        <taxon>Tracheophyta</taxon>
        <taxon>Spermatophyta</taxon>
        <taxon>Magnoliopsida</taxon>
        <taxon>Liliopsida</taxon>
        <taxon>Poales</taxon>
        <taxon>Poaceae</taxon>
        <taxon>PACMAD clade</taxon>
        <taxon>Panicoideae</taxon>
        <taxon>Panicodae</taxon>
        <taxon>Paniceae</taxon>
        <taxon>Panicinae</taxon>
        <taxon>Panicum</taxon>
        <taxon>Panicum sect. Hiantes</taxon>
    </lineage>
</organism>
<feature type="compositionally biased region" description="Polar residues" evidence="1">
    <location>
        <begin position="153"/>
        <end position="167"/>
    </location>
</feature>
<reference evidence="4" key="1">
    <citation type="submission" date="2020-05" db="EMBL/GenBank/DDBJ databases">
        <title>WGS assembly of Panicum virgatum.</title>
        <authorList>
            <person name="Lovell J.T."/>
            <person name="Jenkins J."/>
            <person name="Shu S."/>
            <person name="Juenger T.E."/>
            <person name="Schmutz J."/>
        </authorList>
    </citation>
    <scope>NUCLEOTIDE SEQUENCE</scope>
    <source>
        <strain evidence="4">AP13</strain>
    </source>
</reference>
<dbReference type="AlphaFoldDB" id="A0A8T0V110"/>